<dbReference type="GO" id="GO:0004725">
    <property type="term" value="F:protein tyrosine phosphatase activity"/>
    <property type="evidence" value="ECO:0007669"/>
    <property type="project" value="UniProtKB-EC"/>
</dbReference>
<dbReference type="GO" id="GO:0043409">
    <property type="term" value="P:negative regulation of MAPK cascade"/>
    <property type="evidence" value="ECO:0007669"/>
    <property type="project" value="TreeGrafter"/>
</dbReference>
<comment type="caution">
    <text evidence="7">The sequence shown here is derived from an EMBL/GenBank/DDBJ whole genome shotgun (WGS) entry which is preliminary data.</text>
</comment>
<feature type="domain" description="Tyrosine-protein phosphatase" evidence="5">
    <location>
        <begin position="1"/>
        <end position="106"/>
    </location>
</feature>
<organism evidence="7 8">
    <name type="scientific">Glarea lozoyensis (strain ATCC 74030 / MF5533)</name>
    <dbReference type="NCBI Taxonomy" id="1104152"/>
    <lineage>
        <taxon>Eukaryota</taxon>
        <taxon>Fungi</taxon>
        <taxon>Dikarya</taxon>
        <taxon>Ascomycota</taxon>
        <taxon>Pezizomycotina</taxon>
        <taxon>Leotiomycetes</taxon>
        <taxon>Helotiales</taxon>
        <taxon>Helotiaceae</taxon>
        <taxon>Glarea</taxon>
    </lineage>
</organism>
<gene>
    <name evidence="7" type="ORF">M7I_8128</name>
</gene>
<dbReference type="InterPro" id="IPR020422">
    <property type="entry name" value="TYR_PHOSPHATASE_DUAL_dom"/>
</dbReference>
<proteinExistence type="inferred from homology"/>
<evidence type="ECO:0000256" key="1">
    <source>
        <dbReference type="ARBA" id="ARBA00008601"/>
    </source>
</evidence>
<dbReference type="GO" id="GO:0005737">
    <property type="term" value="C:cytoplasm"/>
    <property type="evidence" value="ECO:0007669"/>
    <property type="project" value="TreeGrafter"/>
</dbReference>
<evidence type="ECO:0000259" key="5">
    <source>
        <dbReference type="PROSITE" id="PS50054"/>
    </source>
</evidence>
<dbReference type="InterPro" id="IPR029021">
    <property type="entry name" value="Prot-tyrosine_phosphatase-like"/>
</dbReference>
<comment type="similarity">
    <text evidence="1">Belongs to the protein-tyrosine phosphatase family. Non-receptor class dual specificity subfamily.</text>
</comment>
<dbReference type="HOGENOM" id="CLU_133967_0_0_1"/>
<evidence type="ECO:0000256" key="2">
    <source>
        <dbReference type="ARBA" id="ARBA00013064"/>
    </source>
</evidence>
<dbReference type="PROSITE" id="PS00383">
    <property type="entry name" value="TYR_PHOSPHATASE_1"/>
    <property type="match status" value="1"/>
</dbReference>
<dbReference type="PROSITE" id="PS50054">
    <property type="entry name" value="TYR_PHOSPHATASE_DUAL"/>
    <property type="match status" value="1"/>
</dbReference>
<dbReference type="OrthoDB" id="10252009at2759"/>
<dbReference type="InterPro" id="IPR000387">
    <property type="entry name" value="Tyr_Pase_dom"/>
</dbReference>
<evidence type="ECO:0000259" key="6">
    <source>
        <dbReference type="PROSITE" id="PS50056"/>
    </source>
</evidence>
<dbReference type="Pfam" id="PF00782">
    <property type="entry name" value="DSPc"/>
    <property type="match status" value="1"/>
</dbReference>
<dbReference type="InterPro" id="IPR016130">
    <property type="entry name" value="Tyr_Pase_AS"/>
</dbReference>
<sequence>MCTTPHPADPSRTYLHIPMNDVDHIAPHIEKIINFIDNAHQSNGTVLVHCSLGINRSASAVIAYLCHHNKINSTEALAFLTTKKNDVLPCTLFLKQIDRYFQRKASGKDPLGGGGFPRNIRARKIGGGFTLNHRRNPSG</sequence>
<dbReference type="AlphaFoldDB" id="H0EZ66"/>
<keyword evidence="3" id="KW-0378">Hydrolase</keyword>
<dbReference type="EMBL" id="AGUE01000271">
    <property type="protein sequence ID" value="EHK96171.1"/>
    <property type="molecule type" value="Genomic_DNA"/>
</dbReference>
<dbReference type="InParanoid" id="H0EZ66"/>
<keyword evidence="8" id="KW-1185">Reference proteome</keyword>
<dbReference type="CDD" id="cd14498">
    <property type="entry name" value="DSP"/>
    <property type="match status" value="1"/>
</dbReference>
<dbReference type="PANTHER" id="PTHR10159:SF519">
    <property type="entry name" value="DUAL SPECIFICITY PROTEIN PHOSPHATASE MPK3"/>
    <property type="match status" value="1"/>
</dbReference>
<name>H0EZ66_GLAL7</name>
<evidence type="ECO:0000313" key="7">
    <source>
        <dbReference type="EMBL" id="EHK96171.1"/>
    </source>
</evidence>
<dbReference type="Proteomes" id="UP000005446">
    <property type="component" value="Unassembled WGS sequence"/>
</dbReference>
<evidence type="ECO:0000256" key="4">
    <source>
        <dbReference type="ARBA" id="ARBA00022912"/>
    </source>
</evidence>
<dbReference type="SUPFAM" id="SSF52799">
    <property type="entry name" value="(Phosphotyrosine protein) phosphatases II"/>
    <property type="match status" value="1"/>
</dbReference>
<dbReference type="EC" id="3.1.3.48" evidence="2"/>
<dbReference type="Gene3D" id="3.90.190.10">
    <property type="entry name" value="Protein tyrosine phosphatase superfamily"/>
    <property type="match status" value="1"/>
</dbReference>
<dbReference type="PANTHER" id="PTHR10159">
    <property type="entry name" value="DUAL SPECIFICITY PROTEIN PHOSPHATASE"/>
    <property type="match status" value="1"/>
</dbReference>
<accession>H0EZ66</accession>
<protein>
    <recommendedName>
        <fullName evidence="2">protein-tyrosine-phosphatase</fullName>
        <ecNumber evidence="2">3.1.3.48</ecNumber>
    </recommendedName>
</protein>
<evidence type="ECO:0000256" key="3">
    <source>
        <dbReference type="ARBA" id="ARBA00022801"/>
    </source>
</evidence>
<reference evidence="7 8" key="1">
    <citation type="journal article" date="2012" name="Eukaryot. Cell">
        <title>Genome sequence of the fungus Glarea lozoyensis: the first genome sequence of a species from the Helotiaceae family.</title>
        <authorList>
            <person name="Youssar L."/>
            <person name="Gruening B.A."/>
            <person name="Erxleben A."/>
            <person name="Guenther S."/>
            <person name="Huettel W."/>
        </authorList>
    </citation>
    <scope>NUCLEOTIDE SEQUENCE [LARGE SCALE GENOMIC DNA]</scope>
    <source>
        <strain evidence="8">ATCC 74030 / MF5533</strain>
    </source>
</reference>
<feature type="domain" description="Tyrosine specific protein phosphatases" evidence="6">
    <location>
        <begin position="30"/>
        <end position="88"/>
    </location>
</feature>
<dbReference type="SMART" id="SM00195">
    <property type="entry name" value="DSPc"/>
    <property type="match status" value="1"/>
</dbReference>
<dbReference type="PROSITE" id="PS50056">
    <property type="entry name" value="TYR_PHOSPHATASE_2"/>
    <property type="match status" value="1"/>
</dbReference>
<dbReference type="InterPro" id="IPR000340">
    <property type="entry name" value="Dual-sp_phosphatase_cat-dom"/>
</dbReference>
<evidence type="ECO:0000313" key="8">
    <source>
        <dbReference type="Proteomes" id="UP000005446"/>
    </source>
</evidence>
<keyword evidence="4" id="KW-0904">Protein phosphatase</keyword>